<keyword evidence="3" id="KW-1185">Reference proteome</keyword>
<dbReference type="AlphaFoldDB" id="A0A1Y2HW14"/>
<evidence type="ECO:0000313" key="2">
    <source>
        <dbReference type="EMBL" id="ORZ37903.1"/>
    </source>
</evidence>
<reference evidence="2 3" key="1">
    <citation type="submission" date="2016-07" db="EMBL/GenBank/DDBJ databases">
        <title>Pervasive Adenine N6-methylation of Active Genes in Fungi.</title>
        <authorList>
            <consortium name="DOE Joint Genome Institute"/>
            <person name="Mondo S.J."/>
            <person name="Dannebaum R.O."/>
            <person name="Kuo R.C."/>
            <person name="Labutti K."/>
            <person name="Haridas S."/>
            <person name="Kuo A."/>
            <person name="Salamov A."/>
            <person name="Ahrendt S.R."/>
            <person name="Lipzen A."/>
            <person name="Sullivan W."/>
            <person name="Andreopoulos W.B."/>
            <person name="Clum A."/>
            <person name="Lindquist E."/>
            <person name="Daum C."/>
            <person name="Ramamoorthy G.K."/>
            <person name="Gryganskyi A."/>
            <person name="Culley D."/>
            <person name="Magnuson J.K."/>
            <person name="James T.Y."/>
            <person name="O'Malley M.A."/>
            <person name="Stajich J.E."/>
            <person name="Spatafora J.W."/>
            <person name="Visel A."/>
            <person name="Grigoriev I.V."/>
        </authorList>
    </citation>
    <scope>NUCLEOTIDE SEQUENCE [LARGE SCALE GENOMIC DNA]</scope>
    <source>
        <strain evidence="2 3">PL171</strain>
    </source>
</reference>
<feature type="region of interest" description="Disordered" evidence="1">
    <location>
        <begin position="77"/>
        <end position="101"/>
    </location>
</feature>
<feature type="compositionally biased region" description="Polar residues" evidence="1">
    <location>
        <begin position="1"/>
        <end position="16"/>
    </location>
</feature>
<evidence type="ECO:0000256" key="1">
    <source>
        <dbReference type="SAM" id="MobiDB-lite"/>
    </source>
</evidence>
<name>A0A1Y2HW14_9FUNG</name>
<feature type="region of interest" description="Disordered" evidence="1">
    <location>
        <begin position="1"/>
        <end position="61"/>
    </location>
</feature>
<sequence>MSLSTPAAAQPPNTNVADRKRKPPTSPPRQTGSAAPQLSARPPAKRPRIASPPSGPESDTASLKAVAARFSFGLLQQTYPRSFSPPLVRPLPNERDGDLPA</sequence>
<gene>
    <name evidence="2" type="ORF">BCR44DRAFT_58009</name>
</gene>
<dbReference type="Proteomes" id="UP000193411">
    <property type="component" value="Unassembled WGS sequence"/>
</dbReference>
<feature type="compositionally biased region" description="Basic and acidic residues" evidence="1">
    <location>
        <begin position="92"/>
        <end position="101"/>
    </location>
</feature>
<comment type="caution">
    <text evidence="2">The sequence shown here is derived from an EMBL/GenBank/DDBJ whole genome shotgun (WGS) entry which is preliminary data.</text>
</comment>
<organism evidence="2 3">
    <name type="scientific">Catenaria anguillulae PL171</name>
    <dbReference type="NCBI Taxonomy" id="765915"/>
    <lineage>
        <taxon>Eukaryota</taxon>
        <taxon>Fungi</taxon>
        <taxon>Fungi incertae sedis</taxon>
        <taxon>Blastocladiomycota</taxon>
        <taxon>Blastocladiomycetes</taxon>
        <taxon>Blastocladiales</taxon>
        <taxon>Catenariaceae</taxon>
        <taxon>Catenaria</taxon>
    </lineage>
</organism>
<protein>
    <submittedName>
        <fullName evidence="2">Uncharacterized protein</fullName>
    </submittedName>
</protein>
<accession>A0A1Y2HW14</accession>
<evidence type="ECO:0000313" key="3">
    <source>
        <dbReference type="Proteomes" id="UP000193411"/>
    </source>
</evidence>
<dbReference type="EMBL" id="MCFL01000010">
    <property type="protein sequence ID" value="ORZ37903.1"/>
    <property type="molecule type" value="Genomic_DNA"/>
</dbReference>
<feature type="non-terminal residue" evidence="2">
    <location>
        <position position="101"/>
    </location>
</feature>
<proteinExistence type="predicted"/>